<proteinExistence type="predicted"/>
<evidence type="ECO:0000256" key="1">
    <source>
        <dbReference type="SAM" id="MobiDB-lite"/>
    </source>
</evidence>
<name>A0A3G8LP13_9GAMM</name>
<dbReference type="OrthoDB" id="6272327at2"/>
<evidence type="ECO:0000256" key="2">
    <source>
        <dbReference type="SAM" id="SignalP"/>
    </source>
</evidence>
<organism evidence="3 4">
    <name type="scientific">Shewanella livingstonensis</name>
    <dbReference type="NCBI Taxonomy" id="150120"/>
    <lineage>
        <taxon>Bacteria</taxon>
        <taxon>Pseudomonadati</taxon>
        <taxon>Pseudomonadota</taxon>
        <taxon>Gammaproteobacteria</taxon>
        <taxon>Alteromonadales</taxon>
        <taxon>Shewanellaceae</taxon>
        <taxon>Shewanella</taxon>
    </lineage>
</organism>
<evidence type="ECO:0000313" key="4">
    <source>
        <dbReference type="Proteomes" id="UP000278035"/>
    </source>
</evidence>
<feature type="signal peptide" evidence="2">
    <location>
        <begin position="1"/>
        <end position="26"/>
    </location>
</feature>
<keyword evidence="2" id="KW-0732">Signal</keyword>
<gene>
    <name evidence="3" type="ORF">EGC82_00180</name>
</gene>
<keyword evidence="4" id="KW-1185">Reference proteome</keyword>
<feature type="compositionally biased region" description="Low complexity" evidence="1">
    <location>
        <begin position="95"/>
        <end position="107"/>
    </location>
</feature>
<protein>
    <submittedName>
        <fullName evidence="3">Uncharacterized protein</fullName>
    </submittedName>
</protein>
<dbReference type="Proteomes" id="UP000278035">
    <property type="component" value="Chromosome"/>
</dbReference>
<dbReference type="KEGG" id="slj:EGC82_00180"/>
<dbReference type="AlphaFoldDB" id="A0A3G8LP13"/>
<feature type="region of interest" description="Disordered" evidence="1">
    <location>
        <begin position="85"/>
        <end position="107"/>
    </location>
</feature>
<accession>A0A3G8LP13</accession>
<reference evidence="4" key="1">
    <citation type="submission" date="2018-11" db="EMBL/GenBank/DDBJ databases">
        <title>Shewanella sp. M2.</title>
        <authorList>
            <person name="Hwang Y.J."/>
            <person name="Hwang C.Y."/>
        </authorList>
    </citation>
    <scope>NUCLEOTIDE SEQUENCE [LARGE SCALE GENOMIC DNA]</scope>
    <source>
        <strain evidence="4">LMG 19866</strain>
    </source>
</reference>
<sequence length="173" mass="19797">MLTHLNHTLCSLFTVLMLLLSTQLLASDLTELIIKQPDTLIPLTNDNANSLPSQYATDSQGKVIIIPSEQRSALEYRADDIYLKPARKKPNTKQTNTRSSTTSRSSITIANDPSCRWLHSRLKHLTKKLRQTQSNQFSHYQDEIDLRKREWRCLKCASTGPTDVERNVCQSKR</sequence>
<dbReference type="EMBL" id="CP034015">
    <property type="protein sequence ID" value="AZG71319.1"/>
    <property type="molecule type" value="Genomic_DNA"/>
</dbReference>
<dbReference type="RefSeq" id="WP_124728972.1">
    <property type="nucleotide sequence ID" value="NZ_CBCSKC010000002.1"/>
</dbReference>
<evidence type="ECO:0000313" key="3">
    <source>
        <dbReference type="EMBL" id="AZG71319.1"/>
    </source>
</evidence>
<feature type="chain" id="PRO_5018089226" evidence="2">
    <location>
        <begin position="27"/>
        <end position="173"/>
    </location>
</feature>